<feature type="chain" id="PRO_5035218857" description="Nucleotide-diphospho-sugar transferase domain-containing protein" evidence="1">
    <location>
        <begin position="17"/>
        <end position="326"/>
    </location>
</feature>
<feature type="signal peptide" evidence="1">
    <location>
        <begin position="1"/>
        <end position="16"/>
    </location>
</feature>
<organism evidence="2 3">
    <name type="scientific">Pelagomonas calceolata</name>
    <dbReference type="NCBI Taxonomy" id="35677"/>
    <lineage>
        <taxon>Eukaryota</taxon>
        <taxon>Sar</taxon>
        <taxon>Stramenopiles</taxon>
        <taxon>Ochrophyta</taxon>
        <taxon>Pelagophyceae</taxon>
        <taxon>Pelagomonadales</taxon>
        <taxon>Pelagomonadaceae</taxon>
        <taxon>Pelagomonas</taxon>
    </lineage>
</organism>
<dbReference type="OrthoDB" id="10542735at2759"/>
<name>A0A8J2SPI0_9STRA</name>
<evidence type="ECO:0000313" key="3">
    <source>
        <dbReference type="Proteomes" id="UP000789595"/>
    </source>
</evidence>
<keyword evidence="1" id="KW-0732">Signal</keyword>
<proteinExistence type="predicted"/>
<protein>
    <recommendedName>
        <fullName evidence="4">Nucleotide-diphospho-sugar transferase domain-containing protein</fullName>
    </recommendedName>
</protein>
<comment type="caution">
    <text evidence="2">The sequence shown here is derived from an EMBL/GenBank/DDBJ whole genome shotgun (WGS) entry which is preliminary data.</text>
</comment>
<dbReference type="Proteomes" id="UP000789595">
    <property type="component" value="Unassembled WGS sequence"/>
</dbReference>
<dbReference type="AlphaFoldDB" id="A0A8J2SPI0"/>
<gene>
    <name evidence="2" type="ORF">PECAL_3P11340</name>
</gene>
<dbReference type="EMBL" id="CAKKNE010000003">
    <property type="protein sequence ID" value="CAH0371204.1"/>
    <property type="molecule type" value="Genomic_DNA"/>
</dbReference>
<evidence type="ECO:0008006" key="4">
    <source>
        <dbReference type="Google" id="ProtNLM"/>
    </source>
</evidence>
<evidence type="ECO:0000256" key="1">
    <source>
        <dbReference type="SAM" id="SignalP"/>
    </source>
</evidence>
<reference evidence="2" key="1">
    <citation type="submission" date="2021-11" db="EMBL/GenBank/DDBJ databases">
        <authorList>
            <consortium name="Genoscope - CEA"/>
            <person name="William W."/>
        </authorList>
    </citation>
    <scope>NUCLEOTIDE SEQUENCE</scope>
</reference>
<accession>A0A8J2SPI0</accession>
<keyword evidence="3" id="KW-1185">Reference proteome</keyword>
<evidence type="ECO:0000313" key="2">
    <source>
        <dbReference type="EMBL" id="CAH0371204.1"/>
    </source>
</evidence>
<sequence length="326" mass="36996">MRSIAVAAAILARCLADDAVNVSRVAAWALQRREERIRRWLPSQPFNRTGFRLVPVPPKLERGFLLVATKSPVERLRRNESTNDNLGAILRDVCATPYPARLVVRTPSEKARAERFRPCPKIEIVALEATDAPMERLARATSLRLFKVGALAANLPLYKDGTLYLDNDIAIRRDRADVLMGLFDEVRKRHKALGVTKSHLCIPRGHWTSEVPPGYCERNGGILFFSAANRSAALAREWLEEMRQGTSKDGRDQMPLRKVLWRHRDDEVFDLPVGIQCGPYCDPCSTDDPPLLWHTKRIDRVRWAQKMLLKSRRKGVSARSVCGFQP</sequence>